<comment type="similarity">
    <text evidence="5 6">Belongs to the FtsA/MreB family.</text>
</comment>
<dbReference type="RefSeq" id="WP_151142317.1">
    <property type="nucleotide sequence ID" value="NZ_WAGX01000004.1"/>
</dbReference>
<dbReference type="Pfam" id="PF06723">
    <property type="entry name" value="MreB_Mbl"/>
    <property type="match status" value="1"/>
</dbReference>
<sequence>MASNIFGIDLGTSNIKIYNDDEETILNEKNIVAIKNKNVFFAVGDEAFEMYEKAPANIKVTYPMSNGVIADIKSMQLILKKMLEKASKNNLKNADYYIAVPTDITEVEKRAFFDLVENANVKAKRVFITEKAIVDALGLGIDVTSSQGIMIVNIGADTTEISIVSLGGIVVSRLIKIGGNKFDEAIINYIKRNFNFIIGDKTAEVIKKELANALEPDESSAGVFGRDIVTGLPSELTISSKVIYEAISEPLHSIVDAAKVILERTPPELGADIIRAGIYLTGGSSSIKGLDKMFNRETGLKVNVCDKPSESVARGFSKMINESAYRKLAYSTKNSNNIR</sequence>
<dbReference type="GO" id="GO:0008360">
    <property type="term" value="P:regulation of cell shape"/>
    <property type="evidence" value="ECO:0007669"/>
    <property type="project" value="UniProtKB-UniRule"/>
</dbReference>
<dbReference type="EMBL" id="WAGX01000004">
    <property type="protein sequence ID" value="KAB1439628.1"/>
    <property type="molecule type" value="Genomic_DNA"/>
</dbReference>
<dbReference type="InterPro" id="IPR043129">
    <property type="entry name" value="ATPase_NBD"/>
</dbReference>
<comment type="subcellular location">
    <subcellularLocation>
        <location evidence="6">Cytoplasm</location>
    </subcellularLocation>
    <text evidence="6">Membrane-associated.</text>
</comment>
<comment type="subunit">
    <text evidence="6">Forms polymers.</text>
</comment>
<dbReference type="InterPro" id="IPR004753">
    <property type="entry name" value="MreB"/>
</dbReference>
<keyword evidence="4 6" id="KW-0133">Cell shape</keyword>
<evidence type="ECO:0000256" key="6">
    <source>
        <dbReference type="HAMAP-Rule" id="MF_02207"/>
    </source>
</evidence>
<reference evidence="7 8" key="1">
    <citation type="submission" date="2019-09" db="EMBL/GenBank/DDBJ databases">
        <authorList>
            <person name="Valk L.C."/>
        </authorList>
    </citation>
    <scope>NUCLEOTIDE SEQUENCE [LARGE SCALE GENOMIC DNA]</scope>
    <source>
        <strain evidence="7">GalUA</strain>
    </source>
</reference>
<dbReference type="PRINTS" id="PR01652">
    <property type="entry name" value="SHAPEPROTEIN"/>
</dbReference>
<comment type="caution">
    <text evidence="6">Lacks conserved residue(s) required for the propagation of feature annotation.</text>
</comment>
<dbReference type="Gene3D" id="3.30.420.40">
    <property type="match status" value="3"/>
</dbReference>
<dbReference type="Proteomes" id="UP000461768">
    <property type="component" value="Unassembled WGS sequence"/>
</dbReference>
<evidence type="ECO:0000256" key="5">
    <source>
        <dbReference type="ARBA" id="ARBA00023458"/>
    </source>
</evidence>
<evidence type="ECO:0000256" key="4">
    <source>
        <dbReference type="ARBA" id="ARBA00022960"/>
    </source>
</evidence>
<keyword evidence="2 6" id="KW-0547">Nucleotide-binding</keyword>
<dbReference type="PANTHER" id="PTHR42749">
    <property type="entry name" value="CELL SHAPE-DETERMINING PROTEIN MREB"/>
    <property type="match status" value="1"/>
</dbReference>
<dbReference type="GO" id="GO:0005737">
    <property type="term" value="C:cytoplasm"/>
    <property type="evidence" value="ECO:0007669"/>
    <property type="project" value="UniProtKB-SubCell"/>
</dbReference>
<evidence type="ECO:0000256" key="2">
    <source>
        <dbReference type="ARBA" id="ARBA00022741"/>
    </source>
</evidence>
<keyword evidence="1 6" id="KW-0963">Cytoplasm</keyword>
<evidence type="ECO:0000256" key="3">
    <source>
        <dbReference type="ARBA" id="ARBA00022840"/>
    </source>
</evidence>
<evidence type="ECO:0000313" key="7">
    <source>
        <dbReference type="EMBL" id="KAB1439628.1"/>
    </source>
</evidence>
<keyword evidence="3 6" id="KW-0067">ATP-binding</keyword>
<comment type="function">
    <text evidence="6">Forms membrane-associated dynamic filaments that are essential for cell shape determination. Acts by regulating cell wall synthesis and cell elongation, and thus cell shape. A feedback loop between cell geometry and MreB localization may maintain elongated cell shape by targeting cell wall growth to regions of negative cell wall curvature.</text>
</comment>
<feature type="binding site" evidence="6">
    <location>
        <begin position="204"/>
        <end position="207"/>
    </location>
    <ligand>
        <name>ATP</name>
        <dbReference type="ChEBI" id="CHEBI:30616"/>
    </ligand>
</feature>
<organism evidence="7 8">
    <name type="scientific">Candidatus Galacturonatibacter soehngenii</name>
    <dbReference type="NCBI Taxonomy" id="2307010"/>
    <lineage>
        <taxon>Bacteria</taxon>
        <taxon>Bacillati</taxon>
        <taxon>Bacillota</taxon>
        <taxon>Clostridia</taxon>
        <taxon>Lachnospirales</taxon>
        <taxon>Lachnospiraceae</taxon>
        <taxon>Candidatus Galacturonatibacter</taxon>
    </lineage>
</organism>
<dbReference type="OrthoDB" id="9768127at2"/>
<dbReference type="SUPFAM" id="SSF53067">
    <property type="entry name" value="Actin-like ATPase domain"/>
    <property type="match status" value="2"/>
</dbReference>
<dbReference type="GO" id="GO:0005524">
    <property type="term" value="F:ATP binding"/>
    <property type="evidence" value="ECO:0007669"/>
    <property type="project" value="UniProtKB-KW"/>
</dbReference>
<accession>A0A7V7QMA0</accession>
<name>A0A7V7QMA0_9FIRM</name>
<dbReference type="AlphaFoldDB" id="A0A7V7QMA0"/>
<comment type="caution">
    <text evidence="7">The sequence shown here is derived from an EMBL/GenBank/DDBJ whole genome shotgun (WGS) entry which is preliminary data.</text>
</comment>
<evidence type="ECO:0000313" key="8">
    <source>
        <dbReference type="Proteomes" id="UP000461768"/>
    </source>
</evidence>
<gene>
    <name evidence="6" type="primary">mreB</name>
    <name evidence="7" type="ORF">F7O84_04360</name>
</gene>
<reference evidence="7 8" key="2">
    <citation type="submission" date="2020-02" db="EMBL/GenBank/DDBJ databases">
        <title>Candidatus Galacturonibacter soehngenii shows hetero-acetogenic catabolism of galacturonic acid but lacks a canonical carbon monoxide dehydrogenase/acetyl-CoA synthase complex.</title>
        <authorList>
            <person name="Diender M."/>
            <person name="Stouten G.R."/>
            <person name="Petersen J.F."/>
            <person name="Nielsen P.H."/>
            <person name="Dueholm M.S."/>
            <person name="Pronk J.T."/>
            <person name="Van Loosdrecht M.C.M."/>
        </authorList>
    </citation>
    <scope>NUCLEOTIDE SEQUENCE [LARGE SCALE GENOMIC DNA]</scope>
    <source>
        <strain evidence="7">GalUA</strain>
    </source>
</reference>
<dbReference type="PANTHER" id="PTHR42749:SF1">
    <property type="entry name" value="CELL SHAPE-DETERMINING PROTEIN MREB"/>
    <property type="match status" value="1"/>
</dbReference>
<dbReference type="NCBIfam" id="NF010539">
    <property type="entry name" value="PRK13927.1"/>
    <property type="match status" value="1"/>
</dbReference>
<dbReference type="HAMAP" id="MF_02207">
    <property type="entry name" value="MreB"/>
    <property type="match status" value="1"/>
</dbReference>
<proteinExistence type="inferred from homology"/>
<dbReference type="CDD" id="cd10225">
    <property type="entry name" value="ASKHA_NBD_MreB-like"/>
    <property type="match status" value="1"/>
</dbReference>
<keyword evidence="8" id="KW-1185">Reference proteome</keyword>
<dbReference type="InterPro" id="IPR056546">
    <property type="entry name" value="MreB_MamK-like"/>
</dbReference>
<dbReference type="GO" id="GO:0000902">
    <property type="term" value="P:cell morphogenesis"/>
    <property type="evidence" value="ECO:0007669"/>
    <property type="project" value="InterPro"/>
</dbReference>
<evidence type="ECO:0000256" key="1">
    <source>
        <dbReference type="ARBA" id="ARBA00022490"/>
    </source>
</evidence>
<protein>
    <recommendedName>
        <fullName evidence="6">Cell shape-determining protein MreB</fullName>
    </recommendedName>
</protein>